<dbReference type="SUPFAM" id="SSF52833">
    <property type="entry name" value="Thioredoxin-like"/>
    <property type="match status" value="1"/>
</dbReference>
<dbReference type="InterPro" id="IPR036249">
    <property type="entry name" value="Thioredoxin-like_sf"/>
</dbReference>
<evidence type="ECO:0000313" key="2">
    <source>
        <dbReference type="EMBL" id="SFD82520.1"/>
    </source>
</evidence>
<evidence type="ECO:0000259" key="1">
    <source>
        <dbReference type="PROSITE" id="PS51352"/>
    </source>
</evidence>
<dbReference type="AlphaFoldDB" id="A0A1I1VPT7"/>
<proteinExistence type="predicted"/>
<dbReference type="EMBL" id="FONA01000002">
    <property type="protein sequence ID" value="SFD82520.1"/>
    <property type="molecule type" value="Genomic_DNA"/>
</dbReference>
<dbReference type="InterPro" id="IPR050553">
    <property type="entry name" value="Thioredoxin_ResA/DsbE_sf"/>
</dbReference>
<accession>A0A1I1VPT7</accession>
<dbReference type="STRING" id="385682.SAMN05444380_102189"/>
<reference evidence="2 3" key="1">
    <citation type="submission" date="2016-10" db="EMBL/GenBank/DDBJ databases">
        <authorList>
            <person name="de Groot N.N."/>
        </authorList>
    </citation>
    <scope>NUCLEOTIDE SEQUENCE [LARGE SCALE GENOMIC DNA]</scope>
    <source>
        <strain evidence="2 3">DSM 19012</strain>
    </source>
</reference>
<name>A0A1I1VPT7_9BACT</name>
<evidence type="ECO:0000313" key="3">
    <source>
        <dbReference type="Proteomes" id="UP000181976"/>
    </source>
</evidence>
<dbReference type="InParanoid" id="A0A1I1VPT7"/>
<organism evidence="2 3">
    <name type="scientific">Thermophagus xiamenensis</name>
    <dbReference type="NCBI Taxonomy" id="385682"/>
    <lineage>
        <taxon>Bacteria</taxon>
        <taxon>Pseudomonadati</taxon>
        <taxon>Bacteroidota</taxon>
        <taxon>Bacteroidia</taxon>
        <taxon>Marinilabiliales</taxon>
        <taxon>Marinilabiliaceae</taxon>
        <taxon>Thermophagus</taxon>
    </lineage>
</organism>
<dbReference type="PROSITE" id="PS51352">
    <property type="entry name" value="THIOREDOXIN_2"/>
    <property type="match status" value="1"/>
</dbReference>
<dbReference type="Gene3D" id="3.40.30.10">
    <property type="entry name" value="Glutaredoxin"/>
    <property type="match status" value="1"/>
</dbReference>
<dbReference type="GO" id="GO:0016491">
    <property type="term" value="F:oxidoreductase activity"/>
    <property type="evidence" value="ECO:0007669"/>
    <property type="project" value="InterPro"/>
</dbReference>
<feature type="domain" description="Thioredoxin" evidence="1">
    <location>
        <begin position="3"/>
        <end position="179"/>
    </location>
</feature>
<dbReference type="RefSeq" id="WP_010528322.1">
    <property type="nucleotide sequence ID" value="NZ_AFSL01000081.1"/>
</dbReference>
<keyword evidence="3" id="KW-1185">Reference proteome</keyword>
<dbReference type="Pfam" id="PF00578">
    <property type="entry name" value="AhpC-TSA"/>
    <property type="match status" value="1"/>
</dbReference>
<dbReference type="PANTHER" id="PTHR42852:SF13">
    <property type="entry name" value="PROTEIN DIPZ"/>
    <property type="match status" value="1"/>
</dbReference>
<dbReference type="InterPro" id="IPR013766">
    <property type="entry name" value="Thioredoxin_domain"/>
</dbReference>
<dbReference type="Proteomes" id="UP000181976">
    <property type="component" value="Unassembled WGS sequence"/>
</dbReference>
<dbReference type="InterPro" id="IPR000866">
    <property type="entry name" value="AhpC/TSA"/>
</dbReference>
<dbReference type="PANTHER" id="PTHR42852">
    <property type="entry name" value="THIOL:DISULFIDE INTERCHANGE PROTEIN DSBE"/>
    <property type="match status" value="1"/>
</dbReference>
<gene>
    <name evidence="2" type="ORF">SAMN05444380_102189</name>
</gene>
<sequence length="188" mass="21620">MKLQSGNNAIDFTAQDIHGKEIRLSNYRGQKIILSFFRNVNCPFCNRRVHQLMFNNIHFKNAGVQLVLLFESSNEKLLSSSFHRGISPWPLIGDPEKKIYKLYGVEQSTIKMMKTMFVANLNQAKKETKELNLPQDKDASMNLIPADFLIDENFKIVKAHYGKHLDDHIDFNELKAFAGIGNQFKKTS</sequence>
<dbReference type="eggNOG" id="COG1225">
    <property type="taxonomic scope" value="Bacteria"/>
</dbReference>
<dbReference type="GO" id="GO:0016209">
    <property type="term" value="F:antioxidant activity"/>
    <property type="evidence" value="ECO:0007669"/>
    <property type="project" value="InterPro"/>
</dbReference>
<protein>
    <submittedName>
        <fullName evidence="2">Peroxiredoxin</fullName>
    </submittedName>
</protein>
<dbReference type="OrthoDB" id="9809746at2"/>